<keyword evidence="3" id="KW-1185">Reference proteome</keyword>
<protein>
    <submittedName>
        <fullName evidence="2">Uncharacterized protein</fullName>
    </submittedName>
</protein>
<organism evidence="2 3">
    <name type="scientific">Batillaria attramentaria</name>
    <dbReference type="NCBI Taxonomy" id="370345"/>
    <lineage>
        <taxon>Eukaryota</taxon>
        <taxon>Metazoa</taxon>
        <taxon>Spiralia</taxon>
        <taxon>Lophotrochozoa</taxon>
        <taxon>Mollusca</taxon>
        <taxon>Gastropoda</taxon>
        <taxon>Caenogastropoda</taxon>
        <taxon>Sorbeoconcha</taxon>
        <taxon>Cerithioidea</taxon>
        <taxon>Batillariidae</taxon>
        <taxon>Batillaria</taxon>
    </lineage>
</organism>
<proteinExistence type="predicted"/>
<sequence>MLCTSALPPTGTLMSMVYGIGLFTSKIQFPVLEIPLGHAETCCVTGSEKSGPGANRKASIGEVVSGDYLSLSLGTHSGQRGRLKHQNTPVLKSHRQSRPLSFSSTSFGAMECNTRSDKV</sequence>
<gene>
    <name evidence="2" type="ORF">BaRGS_00007093</name>
</gene>
<evidence type="ECO:0000313" key="2">
    <source>
        <dbReference type="EMBL" id="KAK7501662.1"/>
    </source>
</evidence>
<evidence type="ECO:0000256" key="1">
    <source>
        <dbReference type="SAM" id="MobiDB-lite"/>
    </source>
</evidence>
<feature type="region of interest" description="Disordered" evidence="1">
    <location>
        <begin position="76"/>
        <end position="103"/>
    </location>
</feature>
<reference evidence="2 3" key="1">
    <citation type="journal article" date="2023" name="Sci. Data">
        <title>Genome assembly of the Korean intertidal mud-creeper Batillaria attramentaria.</title>
        <authorList>
            <person name="Patra A.K."/>
            <person name="Ho P.T."/>
            <person name="Jun S."/>
            <person name="Lee S.J."/>
            <person name="Kim Y."/>
            <person name="Won Y.J."/>
        </authorList>
    </citation>
    <scope>NUCLEOTIDE SEQUENCE [LARGE SCALE GENOMIC DNA]</scope>
    <source>
        <strain evidence="2">Wonlab-2016</strain>
    </source>
</reference>
<comment type="caution">
    <text evidence="2">The sequence shown here is derived from an EMBL/GenBank/DDBJ whole genome shotgun (WGS) entry which is preliminary data.</text>
</comment>
<name>A0ABD0LQD2_9CAEN</name>
<accession>A0ABD0LQD2</accession>
<evidence type="ECO:0000313" key="3">
    <source>
        <dbReference type="Proteomes" id="UP001519460"/>
    </source>
</evidence>
<dbReference type="EMBL" id="JACVVK020000030">
    <property type="protein sequence ID" value="KAK7501662.1"/>
    <property type="molecule type" value="Genomic_DNA"/>
</dbReference>
<dbReference type="AlphaFoldDB" id="A0ABD0LQD2"/>
<dbReference type="Proteomes" id="UP001519460">
    <property type="component" value="Unassembled WGS sequence"/>
</dbReference>